<evidence type="ECO:0000313" key="2">
    <source>
        <dbReference type="EMBL" id="GAL07883.1"/>
    </source>
</evidence>
<keyword evidence="1" id="KW-0472">Membrane</keyword>
<proteinExistence type="predicted"/>
<protein>
    <submittedName>
        <fullName evidence="2">Uncharacterized protein</fullName>
    </submittedName>
</protein>
<evidence type="ECO:0000313" key="3">
    <source>
        <dbReference type="Proteomes" id="UP000029227"/>
    </source>
</evidence>
<name>A0A090R031_9GAMM</name>
<dbReference type="Proteomes" id="UP000029227">
    <property type="component" value="Unassembled WGS sequence"/>
</dbReference>
<keyword evidence="1" id="KW-1133">Transmembrane helix</keyword>
<gene>
    <name evidence="2" type="ORF">JCM19237_263</name>
</gene>
<dbReference type="STRING" id="754436.JCM19237_263"/>
<organism evidence="2 3">
    <name type="scientific">Photobacterium aphoticum</name>
    <dbReference type="NCBI Taxonomy" id="754436"/>
    <lineage>
        <taxon>Bacteria</taxon>
        <taxon>Pseudomonadati</taxon>
        <taxon>Pseudomonadota</taxon>
        <taxon>Gammaproteobacteria</taxon>
        <taxon>Vibrionales</taxon>
        <taxon>Vibrionaceae</taxon>
        <taxon>Photobacterium</taxon>
    </lineage>
</organism>
<keyword evidence="1" id="KW-0812">Transmembrane</keyword>
<accession>A0A090R031</accession>
<evidence type="ECO:0000256" key="1">
    <source>
        <dbReference type="SAM" id="Phobius"/>
    </source>
</evidence>
<dbReference type="EMBL" id="BBMN01000020">
    <property type="protein sequence ID" value="GAL07883.1"/>
    <property type="molecule type" value="Genomic_DNA"/>
</dbReference>
<comment type="caution">
    <text evidence="2">The sequence shown here is derived from an EMBL/GenBank/DDBJ whole genome shotgun (WGS) entry which is preliminary data.</text>
</comment>
<reference evidence="2 3" key="1">
    <citation type="journal article" date="2014" name="Genome Announc.">
        <title>Draft Genome Sequences of Two Vibrionaceae Species, Vibrio ponticus C121 and Photobacterium aphoticum C119, Isolated as Coral Reef Microbiota.</title>
        <authorList>
            <person name="Al-saari N."/>
            <person name="Meirelles P.M."/>
            <person name="Mino S."/>
            <person name="Suda W."/>
            <person name="Oshima K."/>
            <person name="Hattori M."/>
            <person name="Ohkuma M."/>
            <person name="Thompson F.L."/>
            <person name="Gomez-Gil B."/>
            <person name="Sawabe T."/>
            <person name="Sawabe T."/>
        </authorList>
    </citation>
    <scope>NUCLEOTIDE SEQUENCE [LARGE SCALE GENOMIC DNA]</scope>
    <source>
        <strain evidence="2 3">JCM 19237</strain>
    </source>
</reference>
<dbReference type="AlphaFoldDB" id="A0A090R031"/>
<feature type="transmembrane region" description="Helical" evidence="1">
    <location>
        <begin position="14"/>
        <end position="38"/>
    </location>
</feature>
<sequence>MLDMDTLTGRLSVYAMRLVAAAVAVTLACGIVGGTYYATMPWRAKQEANAILIVGQAQAMISHQGTQAKTK</sequence>